<evidence type="ECO:0000259" key="2">
    <source>
        <dbReference type="Pfam" id="PF13751"/>
    </source>
</evidence>
<dbReference type="PANTHER" id="PTHR33408">
    <property type="entry name" value="TRANSPOSASE"/>
    <property type="match status" value="1"/>
</dbReference>
<dbReference type="EMBL" id="WNCL01000124">
    <property type="protein sequence ID" value="MTU44579.1"/>
    <property type="molecule type" value="Genomic_DNA"/>
</dbReference>
<evidence type="ECO:0000259" key="1">
    <source>
        <dbReference type="Pfam" id="PF05598"/>
    </source>
</evidence>
<dbReference type="AlphaFoldDB" id="A0A844LJF4"/>
<evidence type="ECO:0000313" key="4">
    <source>
        <dbReference type="Proteomes" id="UP000462362"/>
    </source>
</evidence>
<dbReference type="InterPro" id="IPR025668">
    <property type="entry name" value="Tnp_DDE_dom"/>
</dbReference>
<dbReference type="InterPro" id="IPR008490">
    <property type="entry name" value="Transposase_InsH_N"/>
</dbReference>
<dbReference type="Pfam" id="PF13751">
    <property type="entry name" value="DDE_Tnp_1_6"/>
    <property type="match status" value="1"/>
</dbReference>
<dbReference type="PANTHER" id="PTHR33408:SF2">
    <property type="entry name" value="TRANSPOSASE DDE DOMAIN-CONTAINING PROTEIN"/>
    <property type="match status" value="1"/>
</dbReference>
<dbReference type="Proteomes" id="UP000462362">
    <property type="component" value="Unassembled WGS sequence"/>
</dbReference>
<proteinExistence type="predicted"/>
<feature type="non-terminal residue" evidence="3">
    <location>
        <position position="494"/>
    </location>
</feature>
<reference evidence="3 4" key="1">
    <citation type="journal article" date="2019" name="Nat. Med.">
        <title>A library of human gut bacterial isolates paired with longitudinal multiomics data enables mechanistic microbiome research.</title>
        <authorList>
            <person name="Poyet M."/>
            <person name="Groussin M."/>
            <person name="Gibbons S.M."/>
            <person name="Avila-Pacheco J."/>
            <person name="Jiang X."/>
            <person name="Kearney S.M."/>
            <person name="Perrotta A.R."/>
            <person name="Berdy B."/>
            <person name="Zhao S."/>
            <person name="Lieberman T.D."/>
            <person name="Swanson P.K."/>
            <person name="Smith M."/>
            <person name="Roesemann S."/>
            <person name="Alexander J.E."/>
            <person name="Rich S.A."/>
            <person name="Livny J."/>
            <person name="Vlamakis H."/>
            <person name="Clish C."/>
            <person name="Bullock K."/>
            <person name="Deik A."/>
            <person name="Scott J."/>
            <person name="Pierce K.A."/>
            <person name="Xavier R.J."/>
            <person name="Alm E.J."/>
        </authorList>
    </citation>
    <scope>NUCLEOTIDE SEQUENCE [LARGE SCALE GENOMIC DNA]</scope>
    <source>
        <strain evidence="3 4">BIOML-A2</strain>
    </source>
</reference>
<organism evidence="3 4">
    <name type="scientific">Parasutterella excrementihominis</name>
    <dbReference type="NCBI Taxonomy" id="487175"/>
    <lineage>
        <taxon>Bacteria</taxon>
        <taxon>Pseudomonadati</taxon>
        <taxon>Pseudomonadota</taxon>
        <taxon>Betaproteobacteria</taxon>
        <taxon>Burkholderiales</taxon>
        <taxon>Sutterellaceae</taxon>
        <taxon>Parasutterella</taxon>
    </lineage>
</organism>
<gene>
    <name evidence="3" type="ORF">GMD42_13550</name>
</gene>
<feature type="domain" description="Transposase DDE" evidence="2">
    <location>
        <begin position="383"/>
        <end position="491"/>
    </location>
</feature>
<protein>
    <submittedName>
        <fullName evidence="3">Transposase</fullName>
    </submittedName>
</protein>
<dbReference type="RefSeq" id="WP_155177901.1">
    <property type="nucleotide sequence ID" value="NZ_WNCL01000124.1"/>
</dbReference>
<dbReference type="Pfam" id="PF05598">
    <property type="entry name" value="DUF772"/>
    <property type="match status" value="1"/>
</dbReference>
<name>A0A844LJF4_9BURK</name>
<sequence>MTHFTISEPLLLYTFPLEAKEQEKLDAFLLLLEKSGAWKYLNEVRLDSELGRPQINKFRLFSAIVYCFALGKSSLREIEAACYYDLRVVYLIGEDRPSSSTISRFISLLENCITPIFISIVQAIVEEFAIGLDTVFLDGSKFEANSNKYKFVWKPTTFHLRLSEKALNLLRLMHLSDDVPKDGIISSKLLTEKLTESQKIDPELIEGGETALKKMRSQLYEYLIQSVEYEEKEAICGPDRNSYYKTDHDATAMCLKEDYYSGLGSQMHAAYNTQIVVCRGIIVFYYLSQDRSDIRTLIPTLEGFKSMYGCYPKRICADAGYGSFANYKYCNTKGIEAFIKYPSWNGERTGRYPAVYEYLEDGTVSCLGGRTGNRVEIPNRHPKTQQSAFYKVENCTNCQFMAYCRRFMKEKEGNERIFEVMPEYVTLKQGARDRLLRPEGIEMRVNRSYQVEGTFGVLKQNMAYTRFRRRKLAKVRLEFALTCLGLNIRKFLKF</sequence>
<accession>A0A844LJF4</accession>
<evidence type="ECO:0000313" key="3">
    <source>
        <dbReference type="EMBL" id="MTU44579.1"/>
    </source>
</evidence>
<feature type="domain" description="Transposase InsH N-terminal" evidence="1">
    <location>
        <begin position="48"/>
        <end position="107"/>
    </location>
</feature>
<comment type="caution">
    <text evidence="3">The sequence shown here is derived from an EMBL/GenBank/DDBJ whole genome shotgun (WGS) entry which is preliminary data.</text>
</comment>